<dbReference type="InterPro" id="IPR052340">
    <property type="entry name" value="RNase_Y/CdgJ"/>
</dbReference>
<organism evidence="2 3">
    <name type="scientific">Sterolibacterium denitrificans</name>
    <dbReference type="NCBI Taxonomy" id="157592"/>
    <lineage>
        <taxon>Bacteria</taxon>
        <taxon>Pseudomonadati</taxon>
        <taxon>Pseudomonadota</taxon>
        <taxon>Betaproteobacteria</taxon>
        <taxon>Nitrosomonadales</taxon>
        <taxon>Sterolibacteriaceae</taxon>
        <taxon>Sterolibacterium</taxon>
    </lineage>
</organism>
<dbReference type="PANTHER" id="PTHR33525:SF3">
    <property type="entry name" value="RIBONUCLEASE Y"/>
    <property type="match status" value="1"/>
</dbReference>
<evidence type="ECO:0000313" key="3">
    <source>
        <dbReference type="Proteomes" id="UP000242886"/>
    </source>
</evidence>
<dbReference type="EMBL" id="LT837803">
    <property type="protein sequence ID" value="SMB25382.1"/>
    <property type="molecule type" value="Genomic_DNA"/>
</dbReference>
<dbReference type="RefSeq" id="WP_172955013.1">
    <property type="nucleotide sequence ID" value="NZ_LT837803.1"/>
</dbReference>
<accession>A0A7Z7HRA4</accession>
<proteinExistence type="predicted"/>
<dbReference type="PANTHER" id="PTHR33525">
    <property type="match status" value="1"/>
</dbReference>
<protein>
    <recommendedName>
        <fullName evidence="1">HDOD domain-containing protein</fullName>
    </recommendedName>
</protein>
<dbReference type="AlphaFoldDB" id="A0A7Z7HRA4"/>
<reference evidence="2" key="1">
    <citation type="submission" date="2017-03" db="EMBL/GenBank/DDBJ databases">
        <authorList>
            <consortium name="AG Boll"/>
        </authorList>
    </citation>
    <scope>NUCLEOTIDE SEQUENCE [LARGE SCALE GENOMIC DNA]</scope>
    <source>
        <strain evidence="2">Chol</strain>
    </source>
</reference>
<dbReference type="InterPro" id="IPR013976">
    <property type="entry name" value="HDOD"/>
</dbReference>
<evidence type="ECO:0000259" key="1">
    <source>
        <dbReference type="PROSITE" id="PS51833"/>
    </source>
</evidence>
<dbReference type="Pfam" id="PF08668">
    <property type="entry name" value="HDOD"/>
    <property type="match status" value="1"/>
</dbReference>
<evidence type="ECO:0000313" key="2">
    <source>
        <dbReference type="EMBL" id="SMB25382.1"/>
    </source>
</evidence>
<dbReference type="PROSITE" id="PS51833">
    <property type="entry name" value="HDOD"/>
    <property type="match status" value="1"/>
</dbReference>
<name>A0A7Z7HRA4_9PROT</name>
<feature type="domain" description="HDOD" evidence="1">
    <location>
        <begin position="22"/>
        <end position="221"/>
    </location>
</feature>
<dbReference type="SUPFAM" id="SSF109604">
    <property type="entry name" value="HD-domain/PDEase-like"/>
    <property type="match status" value="1"/>
</dbReference>
<dbReference type="Proteomes" id="UP000242886">
    <property type="component" value="Chromosome SDENCHOL"/>
</dbReference>
<gene>
    <name evidence="2" type="ORF">SDENCHOL_11264</name>
</gene>
<keyword evidence="3" id="KW-1185">Reference proteome</keyword>
<dbReference type="Gene3D" id="1.10.3210.10">
    <property type="entry name" value="Hypothetical protein af1432"/>
    <property type="match status" value="1"/>
</dbReference>
<sequence>MLIDHPLPDTDAWVLSLAGAELPVLRHTVEAFDKLRTQAESVNVRSLSGIILQDPLMTLRVFAHLAQHRRKTQLTDITTIEQGLLMIGIGPFFHHFDKLLRVEEHLKSRPKALLGLLKTVNRSRRAAHWARDWAIHRYDLNVDEITLAALLHDVADILMWCFAPELASRVEERKSAEPHMRSATAQVETYGITMLELQQALVRYWGLPQLLTMLMDHSNANNPRVRTVALAVDLARHSANGWNDAALPDDLRAIQELLRISDDMLPQKLGVDADHILPLLAPSNPA</sequence>